<dbReference type="Proteomes" id="UP000029964">
    <property type="component" value="Unassembled WGS sequence"/>
</dbReference>
<comment type="caution">
    <text evidence="1">The sequence shown here is derived from an EMBL/GenBank/DDBJ whole genome shotgun (WGS) entry which is preliminary data.</text>
</comment>
<keyword evidence="2" id="KW-1185">Reference proteome</keyword>
<organism evidence="1 2">
    <name type="scientific">Hapsidospora chrysogenum (strain ATCC 11550 / CBS 779.69 / DSM 880 / IAM 14645 / JCM 23072 / IMI 49137)</name>
    <name type="common">Acremonium chrysogenum</name>
    <dbReference type="NCBI Taxonomy" id="857340"/>
    <lineage>
        <taxon>Eukaryota</taxon>
        <taxon>Fungi</taxon>
        <taxon>Dikarya</taxon>
        <taxon>Ascomycota</taxon>
        <taxon>Pezizomycotina</taxon>
        <taxon>Sordariomycetes</taxon>
        <taxon>Hypocreomycetidae</taxon>
        <taxon>Hypocreales</taxon>
        <taxon>Bionectriaceae</taxon>
        <taxon>Hapsidospora</taxon>
    </lineage>
</organism>
<dbReference type="AlphaFoldDB" id="A0A086SY86"/>
<proteinExistence type="predicted"/>
<gene>
    <name evidence="1" type="ORF">ACRE_072100</name>
</gene>
<dbReference type="OrthoDB" id="2423701at2759"/>
<name>A0A086SY86_HAPC1</name>
<evidence type="ECO:0000313" key="1">
    <source>
        <dbReference type="EMBL" id="KFH42068.1"/>
    </source>
</evidence>
<protein>
    <submittedName>
        <fullName evidence="1">Uncharacterized protein</fullName>
    </submittedName>
</protein>
<evidence type="ECO:0000313" key="2">
    <source>
        <dbReference type="Proteomes" id="UP000029964"/>
    </source>
</evidence>
<dbReference type="HOGENOM" id="CLU_1348587_0_0_1"/>
<sequence length="203" mass="22705">MSSRVSSRPDPQNYAQCSPGVLSYVATFFDLVGGMPSLMREESQIVIEVVLGEMTGTLESLRYGLIRENQKHIRGLDPRKFPDRYDGIDLSNIPDYVGGALTTFLHGVPLLRVQGASSRIRSYALRNLTVWVTHDRFLAEYLLLADSRRIKSHFRTALKERSVHFEQFLSGQLIGGGGCVMVEGFEWERGASVVESRSNAGKH</sequence>
<dbReference type="STRING" id="857340.A0A086SY86"/>
<dbReference type="EMBL" id="JPKY01000105">
    <property type="protein sequence ID" value="KFH42068.1"/>
    <property type="molecule type" value="Genomic_DNA"/>
</dbReference>
<accession>A0A086SY86</accession>
<reference evidence="2" key="1">
    <citation type="journal article" date="2014" name="Genome Announc.">
        <title>Genome sequence and annotation of Acremonium chrysogenum, producer of the beta-lactam antibiotic cephalosporin C.</title>
        <authorList>
            <person name="Terfehr D."/>
            <person name="Dahlmann T.A."/>
            <person name="Specht T."/>
            <person name="Zadra I."/>
            <person name="Kuernsteiner H."/>
            <person name="Kueck U."/>
        </authorList>
    </citation>
    <scope>NUCLEOTIDE SEQUENCE [LARGE SCALE GENOMIC DNA]</scope>
    <source>
        <strain evidence="2">ATCC 11550 / CBS 779.69 / DSM 880 / IAM 14645 / JCM 23072 / IMI 49137</strain>
    </source>
</reference>